<comment type="caution">
    <text evidence="1">The sequence shown here is derived from an EMBL/GenBank/DDBJ whole genome shotgun (WGS) entry which is preliminary data.</text>
</comment>
<dbReference type="Proteomes" id="UP001165960">
    <property type="component" value="Unassembled WGS sequence"/>
</dbReference>
<accession>A0ACC2SFA0</accession>
<dbReference type="EMBL" id="QTSX02005099">
    <property type="protein sequence ID" value="KAJ9061089.1"/>
    <property type="molecule type" value="Genomic_DNA"/>
</dbReference>
<evidence type="ECO:0000313" key="1">
    <source>
        <dbReference type="EMBL" id="KAJ9061089.1"/>
    </source>
</evidence>
<protein>
    <submittedName>
        <fullName evidence="1">Uncharacterized protein</fullName>
    </submittedName>
</protein>
<reference evidence="1" key="1">
    <citation type="submission" date="2022-04" db="EMBL/GenBank/DDBJ databases">
        <title>Genome of the entomopathogenic fungus Entomophthora muscae.</title>
        <authorList>
            <person name="Elya C."/>
            <person name="Lovett B.R."/>
            <person name="Lee E."/>
            <person name="Macias A.M."/>
            <person name="Hajek A.E."/>
            <person name="De Bivort B.L."/>
            <person name="Kasson M.T."/>
            <person name="De Fine Licht H.H."/>
            <person name="Stajich J.E."/>
        </authorList>
    </citation>
    <scope>NUCLEOTIDE SEQUENCE</scope>
    <source>
        <strain evidence="1">Berkeley</strain>
    </source>
</reference>
<organism evidence="1 2">
    <name type="scientific">Entomophthora muscae</name>
    <dbReference type="NCBI Taxonomy" id="34485"/>
    <lineage>
        <taxon>Eukaryota</taxon>
        <taxon>Fungi</taxon>
        <taxon>Fungi incertae sedis</taxon>
        <taxon>Zoopagomycota</taxon>
        <taxon>Entomophthoromycotina</taxon>
        <taxon>Entomophthoromycetes</taxon>
        <taxon>Entomophthorales</taxon>
        <taxon>Entomophthoraceae</taxon>
        <taxon>Entomophthora</taxon>
    </lineage>
</organism>
<evidence type="ECO:0000313" key="2">
    <source>
        <dbReference type="Proteomes" id="UP001165960"/>
    </source>
</evidence>
<keyword evidence="2" id="KW-1185">Reference proteome</keyword>
<proteinExistence type="predicted"/>
<name>A0ACC2SFA0_9FUNG</name>
<gene>
    <name evidence="1" type="ORF">DSO57_1024095</name>
</gene>
<sequence>MGKGHILQQCLYAFHGRKHGFMGLEVNTQELVNLESLIASHVRFMCGQLAACDQLLSLQGLLWFKGNVHEGVLIHFKSVKNAGSTRQQGSNQVGLRPTIQLPGHLKPDQEVNLDYQINQHEQMMIPHGGYLNLALDSLAGSSHPLFHPAM</sequence>